<evidence type="ECO:0000256" key="1">
    <source>
        <dbReference type="ARBA" id="ARBA00004604"/>
    </source>
</evidence>
<feature type="domain" description="Fcf2 pre-rRNA processing C-terminal" evidence="3">
    <location>
        <begin position="62"/>
        <end position="154"/>
    </location>
</feature>
<dbReference type="PANTHER" id="PTHR21686">
    <property type="entry name" value="DEOXYNUCLEOTIDYLTRANSFERASE TERMINAL-INTERACTING PROTEIN 2"/>
    <property type="match status" value="1"/>
</dbReference>
<dbReference type="EMBL" id="HBUF01510624">
    <property type="protein sequence ID" value="CAG6746597.1"/>
    <property type="molecule type" value="Transcribed_RNA"/>
</dbReference>
<evidence type="ECO:0000256" key="2">
    <source>
        <dbReference type="ARBA" id="ARBA00023242"/>
    </source>
</evidence>
<dbReference type="AlphaFoldDB" id="A0A8D8QN03"/>
<dbReference type="EMBL" id="HBUF01084990">
    <property type="protein sequence ID" value="CAG6634091.1"/>
    <property type="molecule type" value="Transcribed_RNA"/>
</dbReference>
<proteinExistence type="predicted"/>
<organism evidence="4">
    <name type="scientific">Cacopsylla melanoneura</name>
    <dbReference type="NCBI Taxonomy" id="428564"/>
    <lineage>
        <taxon>Eukaryota</taxon>
        <taxon>Metazoa</taxon>
        <taxon>Ecdysozoa</taxon>
        <taxon>Arthropoda</taxon>
        <taxon>Hexapoda</taxon>
        <taxon>Insecta</taxon>
        <taxon>Pterygota</taxon>
        <taxon>Neoptera</taxon>
        <taxon>Paraneoptera</taxon>
        <taxon>Hemiptera</taxon>
        <taxon>Sternorrhyncha</taxon>
        <taxon>Psylloidea</taxon>
        <taxon>Psyllidae</taxon>
        <taxon>Psyllinae</taxon>
        <taxon>Cacopsylla</taxon>
    </lineage>
</organism>
<keyword evidence="4" id="KW-0808">Transferase</keyword>
<dbReference type="GO" id="GO:0005730">
    <property type="term" value="C:nucleolus"/>
    <property type="evidence" value="ECO:0007669"/>
    <property type="project" value="UniProtKB-SubCell"/>
</dbReference>
<evidence type="ECO:0000313" key="4">
    <source>
        <dbReference type="EMBL" id="CAG6634092.1"/>
    </source>
</evidence>
<reference evidence="4" key="1">
    <citation type="submission" date="2021-05" db="EMBL/GenBank/DDBJ databases">
        <authorList>
            <person name="Alioto T."/>
            <person name="Alioto T."/>
            <person name="Gomez Garrido J."/>
        </authorList>
    </citation>
    <scope>NUCLEOTIDE SEQUENCE</scope>
</reference>
<dbReference type="PANTHER" id="PTHR21686:SF12">
    <property type="entry name" value="DEOXYNUCLEOTIDYLTRANSFERASE TERMINAL-INTERACTING PROTEIN 2"/>
    <property type="match status" value="1"/>
</dbReference>
<dbReference type="EMBL" id="HBUF01510623">
    <property type="protein sequence ID" value="CAG6746596.1"/>
    <property type="molecule type" value="Transcribed_RNA"/>
</dbReference>
<name>A0A8D8QN03_9HEMI</name>
<evidence type="ECO:0000259" key="3">
    <source>
        <dbReference type="Pfam" id="PF08698"/>
    </source>
</evidence>
<accession>A0A8D8QN03</accession>
<comment type="subcellular location">
    <subcellularLocation>
        <location evidence="1">Nucleus</location>
        <location evidence="1">Nucleolus</location>
    </subcellularLocation>
</comment>
<dbReference type="EMBL" id="HBUF01084992">
    <property type="protein sequence ID" value="CAG6634093.1"/>
    <property type="molecule type" value="Transcribed_RNA"/>
</dbReference>
<dbReference type="Pfam" id="PF08698">
    <property type="entry name" value="Fcf2"/>
    <property type="match status" value="1"/>
</dbReference>
<dbReference type="EMBL" id="HBUF01334566">
    <property type="protein sequence ID" value="CAG6697750.1"/>
    <property type="molecule type" value="Transcribed_RNA"/>
</dbReference>
<keyword evidence="2" id="KW-0539">Nucleus</keyword>
<dbReference type="GO" id="GO:0006396">
    <property type="term" value="P:RNA processing"/>
    <property type="evidence" value="ECO:0007669"/>
    <property type="project" value="TreeGrafter"/>
</dbReference>
<dbReference type="GO" id="GO:0016740">
    <property type="term" value="F:transferase activity"/>
    <property type="evidence" value="ECO:0007669"/>
    <property type="project" value="UniProtKB-KW"/>
</dbReference>
<dbReference type="GO" id="GO:0003723">
    <property type="term" value="F:RNA binding"/>
    <property type="evidence" value="ECO:0007669"/>
    <property type="project" value="TreeGrafter"/>
</dbReference>
<dbReference type="EMBL" id="HBUF01349215">
    <property type="protein sequence ID" value="CAG6712312.1"/>
    <property type="molecule type" value="Transcribed_RNA"/>
</dbReference>
<dbReference type="EMBL" id="HBUF01334564">
    <property type="protein sequence ID" value="CAG6697748.1"/>
    <property type="molecule type" value="Transcribed_RNA"/>
</dbReference>
<dbReference type="InterPro" id="IPR039883">
    <property type="entry name" value="Fcf2/DNTTIP2"/>
</dbReference>
<dbReference type="EMBL" id="HBUF01334565">
    <property type="protein sequence ID" value="CAG6697749.1"/>
    <property type="molecule type" value="Transcribed_RNA"/>
</dbReference>
<dbReference type="EMBL" id="HBUF01084991">
    <property type="protein sequence ID" value="CAG6634092.1"/>
    <property type="molecule type" value="Transcribed_RNA"/>
</dbReference>
<sequence>MSQKFLELKNSLLNTDTKTELSKSAQEALKSCVITDDFETKPVPQLFESRRVKRKKAKIERSKTLKDWYDLPAPELTQQRKNDLEVLKMRSVLDTKHFYKKNDLKVLPKYFQIGQVIESPADFYHSRIPKKERKKTLVDELLADAEFKNKCKRKYKTIVQEQAFKSKRVQMHMKNLNRDRKHKRNNPVRFDGEL</sequence>
<dbReference type="EMBL" id="HBUF01349216">
    <property type="protein sequence ID" value="CAG6712313.1"/>
    <property type="molecule type" value="Transcribed_RNA"/>
</dbReference>
<dbReference type="InterPro" id="IPR014810">
    <property type="entry name" value="Fcf2_C"/>
</dbReference>
<protein>
    <submittedName>
        <fullName evidence="4">Deoxynucleotidyltransferase terminal-interacting protein 2</fullName>
    </submittedName>
</protein>